<name>A0A0A3ZQF0_9GAMM</name>
<feature type="transmembrane region" description="Helical" evidence="1">
    <location>
        <begin position="80"/>
        <end position="102"/>
    </location>
</feature>
<feature type="transmembrane region" description="Helical" evidence="1">
    <location>
        <begin position="114"/>
        <end position="134"/>
    </location>
</feature>
<reference evidence="2 3" key="1">
    <citation type="submission" date="2014-10" db="EMBL/GenBank/DDBJ databases">
        <title>Genome sequence of Erwinia typographi M043b.</title>
        <authorList>
            <person name="Chan K.-G."/>
            <person name="Tan W.-S."/>
        </authorList>
    </citation>
    <scope>NUCLEOTIDE SEQUENCE [LARGE SCALE GENOMIC DNA]</scope>
    <source>
        <strain evidence="2 3">M043b</strain>
    </source>
</reference>
<organism evidence="2 3">
    <name type="scientific">Erwinia typographi</name>
    <dbReference type="NCBI Taxonomy" id="371042"/>
    <lineage>
        <taxon>Bacteria</taxon>
        <taxon>Pseudomonadati</taxon>
        <taxon>Pseudomonadota</taxon>
        <taxon>Gammaproteobacteria</taxon>
        <taxon>Enterobacterales</taxon>
        <taxon>Erwiniaceae</taxon>
        <taxon>Erwinia</taxon>
    </lineage>
</organism>
<evidence type="ECO:0000313" key="3">
    <source>
        <dbReference type="Proteomes" id="UP000030351"/>
    </source>
</evidence>
<keyword evidence="3" id="KW-1185">Reference proteome</keyword>
<keyword evidence="1" id="KW-0812">Transmembrane</keyword>
<proteinExistence type="predicted"/>
<evidence type="ECO:0000256" key="1">
    <source>
        <dbReference type="SAM" id="Phobius"/>
    </source>
</evidence>
<dbReference type="Proteomes" id="UP000030351">
    <property type="component" value="Unassembled WGS sequence"/>
</dbReference>
<keyword evidence="1" id="KW-0472">Membrane</keyword>
<dbReference type="AlphaFoldDB" id="A0A0A3ZQF0"/>
<gene>
    <name evidence="2" type="ORF">NG99_22480</name>
</gene>
<evidence type="ECO:0000313" key="2">
    <source>
        <dbReference type="EMBL" id="KGT87928.1"/>
    </source>
</evidence>
<sequence length="140" mass="16121">MRPEPEVYRETNSVWLIFLDGQGLIQPVPDCSPDAERGEMTVEHLFDIRVKTLAINALTIIPFLFYFHRNVWPPSLQGGWVLVMNLIPWFMMLFQLMIAETLAGRFHIFRRSTAMVILAVLLSAGNVVFSWQAYMSVVFS</sequence>
<comment type="caution">
    <text evidence="2">The sequence shown here is derived from an EMBL/GenBank/DDBJ whole genome shotgun (WGS) entry which is preliminary data.</text>
</comment>
<accession>A0A0A3ZQF0</accession>
<dbReference type="EMBL" id="JRUQ01000068">
    <property type="protein sequence ID" value="KGT87928.1"/>
    <property type="molecule type" value="Genomic_DNA"/>
</dbReference>
<protein>
    <submittedName>
        <fullName evidence="2">Uncharacterized protein</fullName>
    </submittedName>
</protein>
<dbReference type="STRING" id="371042.NG99_22480"/>
<keyword evidence="1" id="KW-1133">Transmembrane helix</keyword>
<feature type="transmembrane region" description="Helical" evidence="1">
    <location>
        <begin position="50"/>
        <end position="68"/>
    </location>
</feature>